<dbReference type="PANTHER" id="PTHR38248:SF2">
    <property type="entry name" value="FUNK1 11"/>
    <property type="match status" value="1"/>
</dbReference>
<feature type="region of interest" description="Disordered" evidence="1">
    <location>
        <begin position="72"/>
        <end position="92"/>
    </location>
</feature>
<dbReference type="SUPFAM" id="SSF56112">
    <property type="entry name" value="Protein kinase-like (PK-like)"/>
    <property type="match status" value="1"/>
</dbReference>
<name>A0A0B7FIE5_THACB</name>
<dbReference type="PANTHER" id="PTHR38248">
    <property type="entry name" value="FUNK1 6"/>
    <property type="match status" value="1"/>
</dbReference>
<sequence length="332" mass="38012">MGIIKSRQKTPARPEARVYSIILMDEGFPLWRIKRLDHLLRVIRDGLVGLAAITEKGKVHRDISEGNILWNSPRNSVPVESSERGSDQEDDSVLDLETPIVHDHIPKPDEVEESANSDWLDVQNRVIEASTYQQYVQERYKTTNCIGRLYDLEFMVEQNRPDEETRCTERTGTAAFISAQILLATKRKPVRHTFLHDLESFFWVLVWAVANHMGPDKGLNPVAQHIIGWMCCSNETELGLWKRGYILVPKVPYDDIKGLDNGWSAAKSVVRDFAVFLRDAIYEQEGAAYSDSEDEGSQAKTECEIRRPWDEIKSVIDIFDKHIFKLQNSGRA</sequence>
<evidence type="ECO:0000256" key="1">
    <source>
        <dbReference type="SAM" id="MobiDB-lite"/>
    </source>
</evidence>
<dbReference type="Gene3D" id="1.10.510.10">
    <property type="entry name" value="Transferase(Phosphotransferase) domain 1"/>
    <property type="match status" value="1"/>
</dbReference>
<protein>
    <recommendedName>
        <fullName evidence="2">Fungal-type protein kinase domain-containing protein</fullName>
    </recommendedName>
</protein>
<reference evidence="3 4" key="1">
    <citation type="submission" date="2014-11" db="EMBL/GenBank/DDBJ databases">
        <authorList>
            <person name="Wibberg Daniel"/>
        </authorList>
    </citation>
    <scope>NUCLEOTIDE SEQUENCE [LARGE SCALE GENOMIC DNA]</scope>
    <source>
        <strain evidence="3">Rhizoctonia solani AG1-IB 7/3/14</strain>
    </source>
</reference>
<dbReference type="EMBL" id="LN679123">
    <property type="protein sequence ID" value="CEL56704.1"/>
    <property type="molecule type" value="Genomic_DNA"/>
</dbReference>
<dbReference type="Pfam" id="PF17667">
    <property type="entry name" value="Pkinase_fungal"/>
    <property type="match status" value="1"/>
</dbReference>
<evidence type="ECO:0000259" key="2">
    <source>
        <dbReference type="Pfam" id="PF17667"/>
    </source>
</evidence>
<dbReference type="AlphaFoldDB" id="A0A0B7FIE5"/>
<accession>A0A0B7FIE5</accession>
<dbReference type="OrthoDB" id="5584477at2759"/>
<organism evidence="3 4">
    <name type="scientific">Thanatephorus cucumeris (strain AG1-IB / isolate 7/3/14)</name>
    <name type="common">Lettuce bottom rot fungus</name>
    <name type="synonym">Rhizoctonia solani</name>
    <dbReference type="NCBI Taxonomy" id="1108050"/>
    <lineage>
        <taxon>Eukaryota</taxon>
        <taxon>Fungi</taxon>
        <taxon>Dikarya</taxon>
        <taxon>Basidiomycota</taxon>
        <taxon>Agaricomycotina</taxon>
        <taxon>Agaricomycetes</taxon>
        <taxon>Cantharellales</taxon>
        <taxon>Ceratobasidiaceae</taxon>
        <taxon>Rhizoctonia</taxon>
        <taxon>Rhizoctonia solani AG-1</taxon>
    </lineage>
</organism>
<feature type="domain" description="Fungal-type protein kinase" evidence="2">
    <location>
        <begin position="10"/>
        <end position="208"/>
    </location>
</feature>
<dbReference type="Proteomes" id="UP000059188">
    <property type="component" value="Unassembled WGS sequence"/>
</dbReference>
<dbReference type="InterPro" id="IPR040976">
    <property type="entry name" value="Pkinase_fungal"/>
</dbReference>
<keyword evidence="4" id="KW-1185">Reference proteome</keyword>
<dbReference type="InterPro" id="IPR011009">
    <property type="entry name" value="Kinase-like_dom_sf"/>
</dbReference>
<evidence type="ECO:0000313" key="3">
    <source>
        <dbReference type="EMBL" id="CEL56704.1"/>
    </source>
</evidence>
<gene>
    <name evidence="3" type="ORF">RSOLAG1IB_08030</name>
</gene>
<proteinExistence type="predicted"/>
<evidence type="ECO:0000313" key="4">
    <source>
        <dbReference type="Proteomes" id="UP000059188"/>
    </source>
</evidence>